<proteinExistence type="predicted"/>
<protein>
    <submittedName>
        <fullName evidence="2">Jg17916 protein</fullName>
    </submittedName>
</protein>
<organism evidence="2 3">
    <name type="scientific">Pararge aegeria aegeria</name>
    <dbReference type="NCBI Taxonomy" id="348720"/>
    <lineage>
        <taxon>Eukaryota</taxon>
        <taxon>Metazoa</taxon>
        <taxon>Ecdysozoa</taxon>
        <taxon>Arthropoda</taxon>
        <taxon>Hexapoda</taxon>
        <taxon>Insecta</taxon>
        <taxon>Pterygota</taxon>
        <taxon>Neoptera</taxon>
        <taxon>Endopterygota</taxon>
        <taxon>Lepidoptera</taxon>
        <taxon>Glossata</taxon>
        <taxon>Ditrysia</taxon>
        <taxon>Papilionoidea</taxon>
        <taxon>Nymphalidae</taxon>
        <taxon>Satyrinae</taxon>
        <taxon>Satyrini</taxon>
        <taxon>Parargina</taxon>
        <taxon>Pararge</taxon>
    </lineage>
</organism>
<evidence type="ECO:0000313" key="3">
    <source>
        <dbReference type="Proteomes" id="UP000838756"/>
    </source>
</evidence>
<evidence type="ECO:0000256" key="1">
    <source>
        <dbReference type="SAM" id="MobiDB-lite"/>
    </source>
</evidence>
<dbReference type="EMBL" id="CAKXAJ010025315">
    <property type="protein sequence ID" value="CAH2238030.1"/>
    <property type="molecule type" value="Genomic_DNA"/>
</dbReference>
<keyword evidence="3" id="KW-1185">Reference proteome</keyword>
<reference evidence="2" key="1">
    <citation type="submission" date="2022-03" db="EMBL/GenBank/DDBJ databases">
        <authorList>
            <person name="Lindestad O."/>
        </authorList>
    </citation>
    <scope>NUCLEOTIDE SEQUENCE</scope>
</reference>
<gene>
    <name evidence="2" type="primary">jg17916</name>
    <name evidence="2" type="ORF">PAEG_LOCUS15184</name>
</gene>
<dbReference type="Proteomes" id="UP000838756">
    <property type="component" value="Unassembled WGS sequence"/>
</dbReference>
<sequence>MVIPPLLGYQSLVSRAGEVDDWGARLVLRGAIGYIDAQNRGVWNTLQKTYAQQWTSIGRFDEDDDNTPRTIAADRGPAATTAF</sequence>
<accession>A0A8S4RKY1</accession>
<evidence type="ECO:0000313" key="2">
    <source>
        <dbReference type="EMBL" id="CAH2238030.1"/>
    </source>
</evidence>
<dbReference type="AlphaFoldDB" id="A0A8S4RKY1"/>
<comment type="caution">
    <text evidence="2">The sequence shown here is derived from an EMBL/GenBank/DDBJ whole genome shotgun (WGS) entry which is preliminary data.</text>
</comment>
<name>A0A8S4RKY1_9NEOP</name>
<feature type="region of interest" description="Disordered" evidence="1">
    <location>
        <begin position="59"/>
        <end position="83"/>
    </location>
</feature>